<sequence>MSTEIISNLQTQLKIYQQMFEQLENDSISAPTPIFIFRDQNNNKENNKNNNNNKLREIIKAQIAIKKSATAVTAAKNNESEAKVAEKALDKAKVIVSELERGKSIRKILKSSTVQSEKVLSSLLPERISSSLSSKFSKEQLGNIKRNIITKEKKNDRKSSLSPKRTLSSSSLRNILKEQFGN</sequence>
<proteinExistence type="predicted"/>
<evidence type="ECO:0000313" key="4">
    <source>
        <dbReference type="Proteomes" id="UP000265703"/>
    </source>
</evidence>
<gene>
    <name evidence="3" type="ORF">C1645_826518</name>
</gene>
<evidence type="ECO:0000313" key="3">
    <source>
        <dbReference type="EMBL" id="RIA88316.1"/>
    </source>
</evidence>
<comment type="caution">
    <text evidence="3">The sequence shown here is derived from an EMBL/GenBank/DDBJ whole genome shotgun (WGS) entry which is preliminary data.</text>
</comment>
<name>A0A397SUP2_9GLOM</name>
<protein>
    <submittedName>
        <fullName evidence="3">Uncharacterized protein</fullName>
    </submittedName>
</protein>
<accession>A0A397SUP2</accession>
<evidence type="ECO:0000256" key="2">
    <source>
        <dbReference type="SAM" id="MobiDB-lite"/>
    </source>
</evidence>
<feature type="region of interest" description="Disordered" evidence="2">
    <location>
        <begin position="149"/>
        <end position="173"/>
    </location>
</feature>
<keyword evidence="4" id="KW-1185">Reference proteome</keyword>
<dbReference type="Proteomes" id="UP000265703">
    <property type="component" value="Unassembled WGS sequence"/>
</dbReference>
<dbReference type="AlphaFoldDB" id="A0A397SUP2"/>
<evidence type="ECO:0000256" key="1">
    <source>
        <dbReference type="SAM" id="Coils"/>
    </source>
</evidence>
<feature type="compositionally biased region" description="Low complexity" evidence="2">
    <location>
        <begin position="160"/>
        <end position="173"/>
    </location>
</feature>
<keyword evidence="1" id="KW-0175">Coiled coil</keyword>
<organism evidence="3 4">
    <name type="scientific">Glomus cerebriforme</name>
    <dbReference type="NCBI Taxonomy" id="658196"/>
    <lineage>
        <taxon>Eukaryota</taxon>
        <taxon>Fungi</taxon>
        <taxon>Fungi incertae sedis</taxon>
        <taxon>Mucoromycota</taxon>
        <taxon>Glomeromycotina</taxon>
        <taxon>Glomeromycetes</taxon>
        <taxon>Glomerales</taxon>
        <taxon>Glomeraceae</taxon>
        <taxon>Glomus</taxon>
    </lineage>
</organism>
<feature type="coiled-coil region" evidence="1">
    <location>
        <begin position="6"/>
        <end position="61"/>
    </location>
</feature>
<reference evidence="3 4" key="1">
    <citation type="submission" date="2018-06" db="EMBL/GenBank/DDBJ databases">
        <title>Comparative genomics reveals the genomic features of Rhizophagus irregularis, R. cerebriforme, R. diaphanum and Gigaspora rosea, and their symbiotic lifestyle signature.</title>
        <authorList>
            <person name="Morin E."/>
            <person name="San Clemente H."/>
            <person name="Chen E.C.H."/>
            <person name="De La Providencia I."/>
            <person name="Hainaut M."/>
            <person name="Kuo A."/>
            <person name="Kohler A."/>
            <person name="Murat C."/>
            <person name="Tang N."/>
            <person name="Roy S."/>
            <person name="Loubradou J."/>
            <person name="Henrissat B."/>
            <person name="Grigoriev I.V."/>
            <person name="Corradi N."/>
            <person name="Roux C."/>
            <person name="Martin F.M."/>
        </authorList>
    </citation>
    <scope>NUCLEOTIDE SEQUENCE [LARGE SCALE GENOMIC DNA]</scope>
    <source>
        <strain evidence="3 4">DAOM 227022</strain>
    </source>
</reference>
<dbReference type="EMBL" id="QKYT01000269">
    <property type="protein sequence ID" value="RIA88316.1"/>
    <property type="molecule type" value="Genomic_DNA"/>
</dbReference>
<feature type="compositionally biased region" description="Basic and acidic residues" evidence="2">
    <location>
        <begin position="149"/>
        <end position="159"/>
    </location>
</feature>